<evidence type="ECO:0000259" key="15">
    <source>
        <dbReference type="Pfam" id="PF21405"/>
    </source>
</evidence>
<dbReference type="EC" id="5.4.2.3" evidence="5"/>
<dbReference type="PROSITE" id="PS00710">
    <property type="entry name" value="PGM_PMM"/>
    <property type="match status" value="1"/>
</dbReference>
<evidence type="ECO:0000256" key="10">
    <source>
        <dbReference type="ARBA" id="ARBA00031926"/>
    </source>
</evidence>
<dbReference type="InterPro" id="IPR049022">
    <property type="entry name" value="AMG1_III"/>
</dbReference>
<dbReference type="FunFam" id="3.30.310.50:FF:000003">
    <property type="entry name" value="Phosphoacetylglucosamine mutase"/>
    <property type="match status" value="1"/>
</dbReference>
<evidence type="ECO:0000256" key="4">
    <source>
        <dbReference type="ARBA" id="ARBA00010231"/>
    </source>
</evidence>
<keyword evidence="6" id="KW-0597">Phosphoprotein</keyword>
<dbReference type="InterPro" id="IPR005843">
    <property type="entry name" value="A-D-PHexomutase_C"/>
</dbReference>
<dbReference type="Pfam" id="PF00408">
    <property type="entry name" value="PGM_PMM_IV"/>
    <property type="match status" value="1"/>
</dbReference>
<feature type="domain" description="Alpha-D-phosphohexomutase alpha/beta/alpha" evidence="13">
    <location>
        <begin position="126"/>
        <end position="176"/>
    </location>
</feature>
<evidence type="ECO:0000256" key="1">
    <source>
        <dbReference type="ARBA" id="ARBA00000558"/>
    </source>
</evidence>
<dbReference type="SUPFAM" id="SSF53738">
    <property type="entry name" value="Phosphoglucomutase, first 3 domains"/>
    <property type="match status" value="3"/>
</dbReference>
<dbReference type="OrthoDB" id="1928at2759"/>
<dbReference type="AlphaFoldDB" id="A0A078ADX0"/>
<comment type="pathway">
    <text evidence="3">Nucleotide-sugar biosynthesis; UDP-N-acetyl-alpha-D-glucosamine biosynthesis; N-acetyl-alpha-D-glucosamine 1-phosphate from alpha-D-glucosamine 6-phosphate (route I): step 2/2.</text>
</comment>
<feature type="domain" description="Alpha-D-phosphohexomutase C-terminal" evidence="12">
    <location>
        <begin position="497"/>
        <end position="539"/>
    </location>
</feature>
<proteinExistence type="inferred from homology"/>
<evidence type="ECO:0000313" key="16">
    <source>
        <dbReference type="EMBL" id="CDW79108.1"/>
    </source>
</evidence>
<protein>
    <recommendedName>
        <fullName evidence="5">phosphoacetylglucosamine mutase</fullName>
        <ecNumber evidence="5">5.4.2.3</ecNumber>
    </recommendedName>
    <alternativeName>
        <fullName evidence="11">Acetylglucosamine phosphomutase</fullName>
    </alternativeName>
    <alternativeName>
        <fullName evidence="10">N-acetylglucosamine-phosphate mutase</fullName>
    </alternativeName>
</protein>
<dbReference type="Pfam" id="PF21405">
    <property type="entry name" value="AMG1_II"/>
    <property type="match status" value="1"/>
</dbReference>
<reference evidence="16 17" key="1">
    <citation type="submission" date="2014-06" db="EMBL/GenBank/DDBJ databases">
        <authorList>
            <person name="Swart Estienne"/>
        </authorList>
    </citation>
    <scope>NUCLEOTIDE SEQUENCE [LARGE SCALE GENOMIC DNA]</scope>
    <source>
        <strain evidence="16 17">130c</strain>
    </source>
</reference>
<dbReference type="Gene3D" id="3.40.120.10">
    <property type="entry name" value="Alpha-D-Glucose-1,6-Bisphosphate, subunit A, domain 3"/>
    <property type="match status" value="2"/>
</dbReference>
<evidence type="ECO:0000256" key="7">
    <source>
        <dbReference type="ARBA" id="ARBA00022723"/>
    </source>
</evidence>
<dbReference type="Proteomes" id="UP000039865">
    <property type="component" value="Unassembled WGS sequence"/>
</dbReference>
<keyword evidence="8" id="KW-0460">Magnesium</keyword>
<evidence type="ECO:0000313" key="17">
    <source>
        <dbReference type="Proteomes" id="UP000039865"/>
    </source>
</evidence>
<feature type="domain" description="Alpha-D-phosphohexomutase alpha/beta/alpha" evidence="13">
    <location>
        <begin position="62"/>
        <end position="106"/>
    </location>
</feature>
<keyword evidence="7" id="KW-0479">Metal-binding</keyword>
<evidence type="ECO:0000259" key="14">
    <source>
        <dbReference type="Pfam" id="PF21404"/>
    </source>
</evidence>
<dbReference type="GO" id="GO:0005975">
    <property type="term" value="P:carbohydrate metabolic process"/>
    <property type="evidence" value="ECO:0007669"/>
    <property type="project" value="InterPro"/>
</dbReference>
<dbReference type="InterPro" id="IPR049023">
    <property type="entry name" value="AMG1_II"/>
</dbReference>
<evidence type="ECO:0000256" key="5">
    <source>
        <dbReference type="ARBA" id="ARBA00012731"/>
    </source>
</evidence>
<dbReference type="EMBL" id="CCKQ01007699">
    <property type="protein sequence ID" value="CDW79108.1"/>
    <property type="molecule type" value="Genomic_DNA"/>
</dbReference>
<dbReference type="InterPro" id="IPR016066">
    <property type="entry name" value="A-D-PHexomutase_CS"/>
</dbReference>
<evidence type="ECO:0000259" key="13">
    <source>
        <dbReference type="Pfam" id="PF02878"/>
    </source>
</evidence>
<evidence type="ECO:0000259" key="12">
    <source>
        <dbReference type="Pfam" id="PF00408"/>
    </source>
</evidence>
<feature type="domain" description="Phosphoacetylglucosamine mutase AMG1" evidence="14">
    <location>
        <begin position="314"/>
        <end position="446"/>
    </location>
</feature>
<dbReference type="FunFam" id="3.40.120.10:FF:000013">
    <property type="entry name" value="Phosphoacetylglucosamine mutase"/>
    <property type="match status" value="1"/>
</dbReference>
<comment type="catalytic activity">
    <reaction evidence="1">
        <text>N-acetyl-alpha-D-glucosamine 1-phosphate = N-acetyl-D-glucosamine 6-phosphate</text>
        <dbReference type="Rhea" id="RHEA:23804"/>
        <dbReference type="ChEBI" id="CHEBI:57513"/>
        <dbReference type="ChEBI" id="CHEBI:57776"/>
        <dbReference type="EC" id="5.4.2.3"/>
    </reaction>
</comment>
<name>A0A078ADX0_STYLE</name>
<dbReference type="PANTHER" id="PTHR45955">
    <property type="entry name" value="PHOSPHOACETYLGLUCOSAMINE MUTASE"/>
    <property type="match status" value="1"/>
</dbReference>
<dbReference type="Pfam" id="PF21404">
    <property type="entry name" value="AMG1_III"/>
    <property type="match status" value="1"/>
</dbReference>
<accession>A0A078ADX0</accession>
<dbReference type="InterPro" id="IPR005844">
    <property type="entry name" value="A-D-PHexomutase_a/b/a-I"/>
</dbReference>
<comment type="similarity">
    <text evidence="4">Belongs to the phosphohexose mutase family.</text>
</comment>
<dbReference type="OMA" id="WEAYATK"/>
<dbReference type="SUPFAM" id="SSF55957">
    <property type="entry name" value="Phosphoglucomutase, C-terminal domain"/>
    <property type="match status" value="1"/>
</dbReference>
<dbReference type="GO" id="GO:0006048">
    <property type="term" value="P:UDP-N-acetylglucosamine biosynthetic process"/>
    <property type="evidence" value="ECO:0007669"/>
    <property type="project" value="TreeGrafter"/>
</dbReference>
<gene>
    <name evidence="16" type="primary">Contig8249.g8793</name>
    <name evidence="16" type="ORF">STYLEM_8094</name>
</gene>
<dbReference type="InParanoid" id="A0A078ADX0"/>
<dbReference type="InterPro" id="IPR016055">
    <property type="entry name" value="A-D-PHexomutase_a/b/a-I/II/III"/>
</dbReference>
<dbReference type="GO" id="GO:0004610">
    <property type="term" value="F:phosphoacetylglucosamine mutase activity"/>
    <property type="evidence" value="ECO:0007669"/>
    <property type="project" value="UniProtKB-EC"/>
</dbReference>
<dbReference type="Gene3D" id="3.30.310.50">
    <property type="entry name" value="Alpha-D-phosphohexomutase, C-terminal domain"/>
    <property type="match status" value="1"/>
</dbReference>
<keyword evidence="9" id="KW-0413">Isomerase</keyword>
<evidence type="ECO:0000256" key="3">
    <source>
        <dbReference type="ARBA" id="ARBA00004865"/>
    </source>
</evidence>
<evidence type="ECO:0000256" key="2">
    <source>
        <dbReference type="ARBA" id="ARBA00001946"/>
    </source>
</evidence>
<feature type="domain" description="Phosphoacetylglucosamine mutase AMG1" evidence="15">
    <location>
        <begin position="191"/>
        <end position="299"/>
    </location>
</feature>
<evidence type="ECO:0000256" key="8">
    <source>
        <dbReference type="ARBA" id="ARBA00022842"/>
    </source>
</evidence>
<dbReference type="GO" id="GO:0000287">
    <property type="term" value="F:magnesium ion binding"/>
    <property type="evidence" value="ECO:0007669"/>
    <property type="project" value="InterPro"/>
</dbReference>
<keyword evidence="17" id="KW-1185">Reference proteome</keyword>
<sequence>MESQTSDKDTMIKRILAADSNYPVIDRTFSYGTAGFRTLGAHLEKVSFRAGILSAIRAKVSNGLTGVMVTASHNPKQDNGLKIVEADGSMLHPDWEKKAEILINSKNLAQTLYDFDQEFTAHNIFEHRGYVFVGQDTRESSQRLSDALRNGAFFIGSKTINYGLVTTPQLHFLTEKGGKIGQARYDEIKANDYTEFFTAQFQNFLALIKDQSTTKYQNELYLDCANGIGSVQMKKVSELLGTDSDLKVHFFNDDLIPDKLNEECGAEFVHKDQKFPTHFEDSSFRGKKCASFDGDADRLILFYRDENDKLVLIDGDKQFVLISMYVKDLLSKLGITEDQMSLVLVQTAYVNSRATRYLKEKGVRNELCPTGVKNAHPIVLKYDIGANDEPNGHGTIVAKMDKLDQVLAGHMDKIEAQKLRAVLLISNMCVGDAIANILLLEAIMRDLDMSIQDFALIYEENPSRNYKAVVKDRTKFKVIWDETKLTQPIELQEKIDQLITTVEEGKAFVRPSGTEDILRIYSEARTHEQMELLAQQILEEIKTKYKDY</sequence>
<evidence type="ECO:0000256" key="11">
    <source>
        <dbReference type="ARBA" id="ARBA00032065"/>
    </source>
</evidence>
<dbReference type="PANTHER" id="PTHR45955:SF1">
    <property type="entry name" value="PHOSPHOACETYLGLUCOSAMINE MUTASE"/>
    <property type="match status" value="1"/>
</dbReference>
<evidence type="ECO:0000256" key="6">
    <source>
        <dbReference type="ARBA" id="ARBA00022553"/>
    </source>
</evidence>
<evidence type="ECO:0000256" key="9">
    <source>
        <dbReference type="ARBA" id="ARBA00023235"/>
    </source>
</evidence>
<organism evidence="16 17">
    <name type="scientific">Stylonychia lemnae</name>
    <name type="common">Ciliate</name>
    <dbReference type="NCBI Taxonomy" id="5949"/>
    <lineage>
        <taxon>Eukaryota</taxon>
        <taxon>Sar</taxon>
        <taxon>Alveolata</taxon>
        <taxon>Ciliophora</taxon>
        <taxon>Intramacronucleata</taxon>
        <taxon>Spirotrichea</taxon>
        <taxon>Stichotrichia</taxon>
        <taxon>Sporadotrichida</taxon>
        <taxon>Oxytrichidae</taxon>
        <taxon>Stylonychinae</taxon>
        <taxon>Stylonychia</taxon>
    </lineage>
</organism>
<dbReference type="Pfam" id="PF02878">
    <property type="entry name" value="PGM_PMM_I"/>
    <property type="match status" value="2"/>
</dbReference>
<comment type="cofactor">
    <cofactor evidence="2">
        <name>Mg(2+)</name>
        <dbReference type="ChEBI" id="CHEBI:18420"/>
    </cofactor>
</comment>
<dbReference type="InterPro" id="IPR036900">
    <property type="entry name" value="A-D-PHexomutase_C_sf"/>
</dbReference>